<dbReference type="EMBL" id="JBHSHL010000005">
    <property type="protein sequence ID" value="MFC4803801.1"/>
    <property type="molecule type" value="Genomic_DNA"/>
</dbReference>
<dbReference type="Proteomes" id="UP001595916">
    <property type="component" value="Unassembled WGS sequence"/>
</dbReference>
<feature type="transmembrane region" description="Helical" evidence="5">
    <location>
        <begin position="57"/>
        <end position="78"/>
    </location>
</feature>
<proteinExistence type="inferred from homology"/>
<organism evidence="6 7">
    <name type="scientific">Filifactor villosus</name>
    <dbReference type="NCBI Taxonomy" id="29374"/>
    <lineage>
        <taxon>Bacteria</taxon>
        <taxon>Bacillati</taxon>
        <taxon>Bacillota</taxon>
        <taxon>Clostridia</taxon>
        <taxon>Peptostreptococcales</taxon>
        <taxon>Filifactoraceae</taxon>
        <taxon>Filifactor</taxon>
    </lineage>
</organism>
<keyword evidence="2 5" id="KW-0812">Transmembrane</keyword>
<evidence type="ECO:0000256" key="3">
    <source>
        <dbReference type="ARBA" id="ARBA00022989"/>
    </source>
</evidence>
<evidence type="ECO:0000313" key="7">
    <source>
        <dbReference type="Proteomes" id="UP001595916"/>
    </source>
</evidence>
<feature type="transmembrane region" description="Helical" evidence="5">
    <location>
        <begin position="225"/>
        <end position="245"/>
    </location>
</feature>
<dbReference type="PANTHER" id="PTHR39344">
    <property type="entry name" value="UPF0182 PROTEIN SLL1060"/>
    <property type="match status" value="1"/>
</dbReference>
<feature type="transmembrane region" description="Helical" evidence="5">
    <location>
        <begin position="265"/>
        <end position="284"/>
    </location>
</feature>
<evidence type="ECO:0000256" key="4">
    <source>
        <dbReference type="ARBA" id="ARBA00023136"/>
    </source>
</evidence>
<sequence>MHMSLEERKRIYRTGVIVLCLIFFVIGIFYSGVDFFADVVWFRTVGHLDTFIRRFFARLYLGVPILLVLFVLFSAYLIRSYKQGVKLFGFLIDSREEKNTRKFILFLSFFLALIFSNGISAGNWKKMLEFLHSVPFGVSDPVFHHDIGFYIFKLPFLTELFSFALNMVIIVGFVSFFGIFWLGLTHSSQWERTEDDGIRTLFPKTGNMVLKDKMMEFLQLKGRRFVAVFFLAFAIKNVLGQYNLLYSPRGAVFGAGYTDVAVTLWVYRISAVLSTLIALFFLFKKKNFKKAIALMLSIVILVNLSGKIIEEAVQSIVVSPNELTKERPYIEYAIEYTNRAYNLDKIEVREFDLEEDLDAKKINDNKETVQNVSLNDYRPTKEAFNQLQGLRGYYSFHDVDIDRYELDGNLTQVFLSVREMDKTRLENKAQNWINSKLKYTHGYGMAMAPVNKLTSSGQPQMIMKNVPVHSQYEQLKLEKPQVYFGELTNDYVIVNTKESEFDYPKGESNEMTKYDGRGGISLGFWNRLLFSIKERDFKLLISGNINTESKILVHRNVLQRVEKIAPFLEFDEDIYPVVHKGRIYYIVDGYTASSNYPYSDTFSRLKEGEGAARPLGKVKHVNYARNSFKVVVDTYDGTVDFYLVDEKDPMVRTYAEIFPKLFKPMTEMPEEIKAHLRYPQTLFDIQSQVYATYHMKDPQVFYNREDKWDIPMEEYSGETRMMESIYSTYRIPKEERAEFLLSIPYTPKFKQNLTGLLIARNDGENYGKLLLYKMPKDKIVIGPQQMEGKFNNNDKISKDLSLWNSRGSEVLRGHILTVPIDNSLLYIEPLYIRAAGENAIPEVKRILIGYKDKIVMEETLDKALKAIFDEDAEGQEISLPEEVREAEVQTPPQSSDEVISSALRAYEEAQAALQEGSLAEYQKKVDEMGELLKSLEYR</sequence>
<comment type="caution">
    <text evidence="6">The sequence shown here is derived from an EMBL/GenBank/DDBJ whole genome shotgun (WGS) entry which is preliminary data.</text>
</comment>
<feature type="transmembrane region" description="Helical" evidence="5">
    <location>
        <begin position="12"/>
        <end position="37"/>
    </location>
</feature>
<dbReference type="PANTHER" id="PTHR39344:SF1">
    <property type="entry name" value="UPF0182 PROTEIN SLL1060"/>
    <property type="match status" value="1"/>
</dbReference>
<dbReference type="Pfam" id="PF03699">
    <property type="entry name" value="UPF0182"/>
    <property type="match status" value="1"/>
</dbReference>
<dbReference type="RefSeq" id="WP_379787264.1">
    <property type="nucleotide sequence ID" value="NZ_JBHSHL010000005.1"/>
</dbReference>
<evidence type="ECO:0000256" key="2">
    <source>
        <dbReference type="ARBA" id="ARBA00022692"/>
    </source>
</evidence>
<evidence type="ECO:0000313" key="6">
    <source>
        <dbReference type="EMBL" id="MFC4803801.1"/>
    </source>
</evidence>
<comment type="subcellular location">
    <subcellularLocation>
        <location evidence="5">Cell membrane</location>
        <topology evidence="5">Multi-pass membrane protein</topology>
    </subcellularLocation>
</comment>
<keyword evidence="7" id="KW-1185">Reference proteome</keyword>
<gene>
    <name evidence="6" type="ORF">ACFO4R_01775</name>
</gene>
<feature type="transmembrane region" description="Helical" evidence="5">
    <location>
        <begin position="291"/>
        <end position="309"/>
    </location>
</feature>
<dbReference type="InterPro" id="IPR005372">
    <property type="entry name" value="UPF0182"/>
</dbReference>
<keyword evidence="1 5" id="KW-1003">Cell membrane</keyword>
<evidence type="ECO:0000256" key="5">
    <source>
        <dbReference type="HAMAP-Rule" id="MF_01600"/>
    </source>
</evidence>
<reference evidence="7" key="1">
    <citation type="journal article" date="2019" name="Int. J. Syst. Evol. Microbiol.">
        <title>The Global Catalogue of Microorganisms (GCM) 10K type strain sequencing project: providing services to taxonomists for standard genome sequencing and annotation.</title>
        <authorList>
            <consortium name="The Broad Institute Genomics Platform"/>
            <consortium name="The Broad Institute Genome Sequencing Center for Infectious Disease"/>
            <person name="Wu L."/>
            <person name="Ma J."/>
        </authorList>
    </citation>
    <scope>NUCLEOTIDE SEQUENCE [LARGE SCALE GENOMIC DNA]</scope>
    <source>
        <strain evidence="7">CCUG 46385</strain>
    </source>
</reference>
<comment type="similarity">
    <text evidence="5">Belongs to the UPF0182 family.</text>
</comment>
<dbReference type="HAMAP" id="MF_01600">
    <property type="entry name" value="UPF0182"/>
    <property type="match status" value="1"/>
</dbReference>
<keyword evidence="4 5" id="KW-0472">Membrane</keyword>
<name>A0ABV9QKA1_9FIRM</name>
<accession>A0ABV9QKA1</accession>
<feature type="transmembrane region" description="Helical" evidence="5">
    <location>
        <begin position="103"/>
        <end position="124"/>
    </location>
</feature>
<evidence type="ECO:0000256" key="1">
    <source>
        <dbReference type="ARBA" id="ARBA00022475"/>
    </source>
</evidence>
<keyword evidence="3 5" id="KW-1133">Transmembrane helix</keyword>
<protein>
    <recommendedName>
        <fullName evidence="5">UPF0182 protein ACFO4R_01775</fullName>
    </recommendedName>
</protein>
<feature type="transmembrane region" description="Helical" evidence="5">
    <location>
        <begin position="160"/>
        <end position="184"/>
    </location>
</feature>